<dbReference type="GO" id="GO:0005737">
    <property type="term" value="C:cytoplasm"/>
    <property type="evidence" value="ECO:0007669"/>
    <property type="project" value="UniProtKB-SubCell"/>
</dbReference>
<dbReference type="Gene3D" id="3.30.1340.10">
    <property type="entry name" value="HPr-like"/>
    <property type="match status" value="1"/>
</dbReference>
<gene>
    <name evidence="7" type="ORF">GTQ45_03720</name>
</gene>
<dbReference type="RefSeq" id="WP_160586911.1">
    <property type="nucleotide sequence ID" value="NZ_BMHN01000001.1"/>
</dbReference>
<dbReference type="InterPro" id="IPR050399">
    <property type="entry name" value="HPr"/>
</dbReference>
<dbReference type="OrthoDB" id="9798965at2"/>
<reference evidence="7 8" key="1">
    <citation type="journal article" date="2016" name="Int. J. Syst. Evol. Microbiol.">
        <title>Pyruvatibacter mobilis gen. nov., sp. nov., a marine bacterium from the culture broth of Picochlorum sp. 122.</title>
        <authorList>
            <person name="Wang G."/>
            <person name="Tang M."/>
            <person name="Wu H."/>
            <person name="Dai S."/>
            <person name="Li T."/>
            <person name="Chen C."/>
            <person name="He H."/>
            <person name="Fan J."/>
            <person name="Xiang W."/>
            <person name="Li X."/>
        </authorList>
    </citation>
    <scope>NUCLEOTIDE SEQUENCE [LARGE SCALE GENOMIC DNA]</scope>
    <source>
        <strain evidence="7 8">GYP-11</strain>
    </source>
</reference>
<evidence type="ECO:0000256" key="2">
    <source>
        <dbReference type="ARBA" id="ARBA00010736"/>
    </source>
</evidence>
<dbReference type="InterPro" id="IPR001020">
    <property type="entry name" value="PTS_HPr_His_P_site"/>
</dbReference>
<comment type="subcellular location">
    <subcellularLocation>
        <location evidence="1">Cytoplasm</location>
    </subcellularLocation>
</comment>
<keyword evidence="4" id="KW-0598">Phosphotransferase system</keyword>
<dbReference type="PROSITE" id="PS00369">
    <property type="entry name" value="PTS_HPR_HIS"/>
    <property type="match status" value="1"/>
</dbReference>
<proteinExistence type="inferred from homology"/>
<dbReference type="PRINTS" id="PR00107">
    <property type="entry name" value="PHOSPHOCPHPR"/>
</dbReference>
<dbReference type="PANTHER" id="PTHR33705:SF2">
    <property type="entry name" value="PHOSPHOCARRIER PROTEIN NPR"/>
    <property type="match status" value="1"/>
</dbReference>
<dbReference type="InterPro" id="IPR000032">
    <property type="entry name" value="HPr-like"/>
</dbReference>
<accession>A0A845Q9J8</accession>
<dbReference type="AlphaFoldDB" id="A0A845Q9J8"/>
<dbReference type="GO" id="GO:0009401">
    <property type="term" value="P:phosphoenolpyruvate-dependent sugar phosphotransferase system"/>
    <property type="evidence" value="ECO:0007669"/>
    <property type="project" value="UniProtKB-KW"/>
</dbReference>
<sequence length="124" mass="12416">MTSGADTPSGTTAGRSATSDTGTPAGHGDADTDGGAPLSRILTITNARGLHARASARFVKTAEAFDADIRVTKDGQTVSATSIMGLMMLAASTGSTIALEASGPQAQQAMDALEALVTDNFGEE</sequence>
<evidence type="ECO:0000259" key="6">
    <source>
        <dbReference type="PROSITE" id="PS51350"/>
    </source>
</evidence>
<feature type="compositionally biased region" description="Polar residues" evidence="5">
    <location>
        <begin position="1"/>
        <end position="19"/>
    </location>
</feature>
<protein>
    <submittedName>
        <fullName evidence="7">HPr family phosphocarrier protein</fullName>
    </submittedName>
</protein>
<evidence type="ECO:0000256" key="4">
    <source>
        <dbReference type="ARBA" id="ARBA00022683"/>
    </source>
</evidence>
<dbReference type="GeneID" id="300655743"/>
<dbReference type="InterPro" id="IPR035895">
    <property type="entry name" value="HPr-like_sf"/>
</dbReference>
<dbReference type="Pfam" id="PF00381">
    <property type="entry name" value="PTS-HPr"/>
    <property type="match status" value="1"/>
</dbReference>
<keyword evidence="3" id="KW-0963">Cytoplasm</keyword>
<dbReference type="Proteomes" id="UP000470384">
    <property type="component" value="Unassembled WGS sequence"/>
</dbReference>
<feature type="region of interest" description="Disordered" evidence="5">
    <location>
        <begin position="1"/>
        <end position="37"/>
    </location>
</feature>
<evidence type="ECO:0000256" key="5">
    <source>
        <dbReference type="SAM" id="MobiDB-lite"/>
    </source>
</evidence>
<evidence type="ECO:0000313" key="8">
    <source>
        <dbReference type="Proteomes" id="UP000470384"/>
    </source>
</evidence>
<dbReference type="SUPFAM" id="SSF55594">
    <property type="entry name" value="HPr-like"/>
    <property type="match status" value="1"/>
</dbReference>
<dbReference type="PANTHER" id="PTHR33705">
    <property type="entry name" value="PHOSPHOCARRIER PROTEIN HPR"/>
    <property type="match status" value="1"/>
</dbReference>
<organism evidence="7 8">
    <name type="scientific">Pyruvatibacter mobilis</name>
    <dbReference type="NCBI Taxonomy" id="1712261"/>
    <lineage>
        <taxon>Bacteria</taxon>
        <taxon>Pseudomonadati</taxon>
        <taxon>Pseudomonadota</taxon>
        <taxon>Alphaproteobacteria</taxon>
        <taxon>Hyphomicrobiales</taxon>
        <taxon>Parvibaculaceae</taxon>
        <taxon>Pyruvatibacter</taxon>
    </lineage>
</organism>
<evidence type="ECO:0000313" key="7">
    <source>
        <dbReference type="EMBL" id="NBG94836.1"/>
    </source>
</evidence>
<feature type="domain" description="HPr" evidence="6">
    <location>
        <begin position="37"/>
        <end position="124"/>
    </location>
</feature>
<comment type="caution">
    <text evidence="7">The sequence shown here is derived from an EMBL/GenBank/DDBJ whole genome shotgun (WGS) entry which is preliminary data.</text>
</comment>
<evidence type="ECO:0000256" key="3">
    <source>
        <dbReference type="ARBA" id="ARBA00022490"/>
    </source>
</evidence>
<dbReference type="NCBIfam" id="TIGR01003">
    <property type="entry name" value="PTS_HPr_family"/>
    <property type="match status" value="1"/>
</dbReference>
<dbReference type="PROSITE" id="PS51350">
    <property type="entry name" value="PTS_HPR_DOM"/>
    <property type="match status" value="1"/>
</dbReference>
<dbReference type="CDD" id="cd00367">
    <property type="entry name" value="PTS-HPr_like"/>
    <property type="match status" value="1"/>
</dbReference>
<dbReference type="EMBL" id="WXYQ01000004">
    <property type="protein sequence ID" value="NBG94836.1"/>
    <property type="molecule type" value="Genomic_DNA"/>
</dbReference>
<feature type="compositionally biased region" description="Low complexity" evidence="5">
    <location>
        <begin position="20"/>
        <end position="37"/>
    </location>
</feature>
<name>A0A845Q9J8_9HYPH</name>
<keyword evidence="8" id="KW-1185">Reference proteome</keyword>
<evidence type="ECO:0000256" key="1">
    <source>
        <dbReference type="ARBA" id="ARBA00004496"/>
    </source>
</evidence>
<comment type="similarity">
    <text evidence="2">Belongs to the HPr family.</text>
</comment>